<reference evidence="1" key="1">
    <citation type="submission" date="2018-05" db="EMBL/GenBank/DDBJ databases">
        <authorList>
            <person name="Lanie J.A."/>
            <person name="Ng W.-L."/>
            <person name="Kazmierczak K.M."/>
            <person name="Andrzejewski T.M."/>
            <person name="Davidsen T.M."/>
            <person name="Wayne K.J."/>
            <person name="Tettelin H."/>
            <person name="Glass J.I."/>
            <person name="Rusch D."/>
            <person name="Podicherti R."/>
            <person name="Tsui H.-C.T."/>
            <person name="Winkler M.E."/>
        </authorList>
    </citation>
    <scope>NUCLEOTIDE SEQUENCE</scope>
</reference>
<dbReference type="AlphaFoldDB" id="A0A382IWM8"/>
<name>A0A382IWM8_9ZZZZ</name>
<sequence length="62" mass="6613">MMKPGTLPSTAFAALLALGQAGCCSRFPLAKPVTGIHPKKEMTFSEDVAFLKKHVEVIVLGQ</sequence>
<organism evidence="1">
    <name type="scientific">marine metagenome</name>
    <dbReference type="NCBI Taxonomy" id="408172"/>
    <lineage>
        <taxon>unclassified sequences</taxon>
        <taxon>metagenomes</taxon>
        <taxon>ecological metagenomes</taxon>
    </lineage>
</organism>
<evidence type="ECO:0000313" key="1">
    <source>
        <dbReference type="EMBL" id="SVC04264.1"/>
    </source>
</evidence>
<protein>
    <submittedName>
        <fullName evidence="1">Uncharacterized protein</fullName>
    </submittedName>
</protein>
<dbReference type="EMBL" id="UINC01070257">
    <property type="protein sequence ID" value="SVC04264.1"/>
    <property type="molecule type" value="Genomic_DNA"/>
</dbReference>
<feature type="non-terminal residue" evidence="1">
    <location>
        <position position="62"/>
    </location>
</feature>
<accession>A0A382IWM8</accession>
<proteinExistence type="predicted"/>
<gene>
    <name evidence="1" type="ORF">METZ01_LOCUS257118</name>
</gene>